<proteinExistence type="predicted"/>
<gene>
    <name evidence="1" type="ORF">FSB_LOCUS55810</name>
</gene>
<reference evidence="1" key="1">
    <citation type="submission" date="2018-02" db="EMBL/GenBank/DDBJ databases">
        <authorList>
            <person name="Cohen D.B."/>
            <person name="Kent A.D."/>
        </authorList>
    </citation>
    <scope>NUCLEOTIDE SEQUENCE</scope>
</reference>
<name>A0A2N9ITS6_FAGSY</name>
<dbReference type="AlphaFoldDB" id="A0A2N9ITS6"/>
<sequence>MAAKACHGQGMCCQGNMPWLPRLATAKAMPRLPWHATAKACAAKACAAKACQGQGQGKAAKASCQGQGNANRGQARPFYTLLGLENTIDETCNYGHPKPT</sequence>
<protein>
    <submittedName>
        <fullName evidence="1">Uncharacterized protein</fullName>
    </submittedName>
</protein>
<organism evidence="1">
    <name type="scientific">Fagus sylvatica</name>
    <name type="common">Beechnut</name>
    <dbReference type="NCBI Taxonomy" id="28930"/>
    <lineage>
        <taxon>Eukaryota</taxon>
        <taxon>Viridiplantae</taxon>
        <taxon>Streptophyta</taxon>
        <taxon>Embryophyta</taxon>
        <taxon>Tracheophyta</taxon>
        <taxon>Spermatophyta</taxon>
        <taxon>Magnoliopsida</taxon>
        <taxon>eudicotyledons</taxon>
        <taxon>Gunneridae</taxon>
        <taxon>Pentapetalae</taxon>
        <taxon>rosids</taxon>
        <taxon>fabids</taxon>
        <taxon>Fagales</taxon>
        <taxon>Fagaceae</taxon>
        <taxon>Fagus</taxon>
    </lineage>
</organism>
<evidence type="ECO:0000313" key="1">
    <source>
        <dbReference type="EMBL" id="SPD27928.1"/>
    </source>
</evidence>
<dbReference type="EMBL" id="OIVN01006214">
    <property type="protein sequence ID" value="SPD27928.1"/>
    <property type="molecule type" value="Genomic_DNA"/>
</dbReference>
<accession>A0A2N9ITS6</accession>